<dbReference type="GO" id="GO:0005730">
    <property type="term" value="C:nucleolus"/>
    <property type="evidence" value="ECO:0007669"/>
    <property type="project" value="UniProtKB-SubCell"/>
</dbReference>
<dbReference type="SMART" id="SM00355">
    <property type="entry name" value="ZnF_C2H2"/>
    <property type="match status" value="3"/>
</dbReference>
<evidence type="ECO:0000256" key="6">
    <source>
        <dbReference type="ARBA" id="ARBA00022737"/>
    </source>
</evidence>
<keyword evidence="9" id="KW-0862">Zinc</keyword>
<evidence type="ECO:0000256" key="5">
    <source>
        <dbReference type="ARBA" id="ARBA00022723"/>
    </source>
</evidence>
<evidence type="ECO:0000256" key="4">
    <source>
        <dbReference type="ARBA" id="ARBA00022703"/>
    </source>
</evidence>
<keyword evidence="21" id="KW-1185">Reference proteome</keyword>
<keyword evidence="4" id="KW-0053">Apoptosis</keyword>
<dbReference type="PANTHER" id="PTHR46786">
    <property type="entry name" value="ZINC FINGER MATRIN-TYPE PROTEIN 3"/>
    <property type="match status" value="1"/>
</dbReference>
<evidence type="ECO:0000256" key="9">
    <source>
        <dbReference type="ARBA" id="ARBA00022833"/>
    </source>
</evidence>
<dbReference type="GO" id="GO:0003723">
    <property type="term" value="F:RNA binding"/>
    <property type="evidence" value="ECO:0007669"/>
    <property type="project" value="UniProtKB-KW"/>
</dbReference>
<dbReference type="GO" id="GO:0006974">
    <property type="term" value="P:DNA damage response"/>
    <property type="evidence" value="ECO:0007669"/>
    <property type="project" value="UniProtKB-KW"/>
</dbReference>
<dbReference type="InterPro" id="IPR003604">
    <property type="entry name" value="Matrin/U1-like-C_Znf_C2H2"/>
</dbReference>
<dbReference type="AlphaFoldDB" id="A0A556U5J8"/>
<dbReference type="GO" id="GO:0015031">
    <property type="term" value="P:protein transport"/>
    <property type="evidence" value="ECO:0007669"/>
    <property type="project" value="UniProtKB-KW"/>
</dbReference>
<evidence type="ECO:0000256" key="10">
    <source>
        <dbReference type="ARBA" id="ARBA00022884"/>
    </source>
</evidence>
<evidence type="ECO:0000256" key="3">
    <source>
        <dbReference type="ARBA" id="ARBA00022604"/>
    </source>
</evidence>
<dbReference type="GO" id="GO:0006915">
    <property type="term" value="P:apoptotic process"/>
    <property type="evidence" value="ECO:0007669"/>
    <property type="project" value="UniProtKB-KW"/>
</dbReference>
<evidence type="ECO:0000256" key="11">
    <source>
        <dbReference type="ARBA" id="ARBA00022927"/>
    </source>
</evidence>
<keyword evidence="11" id="KW-0653">Protein transport</keyword>
<dbReference type="OrthoDB" id="434647at2759"/>
<evidence type="ECO:0000313" key="20">
    <source>
        <dbReference type="EMBL" id="TSM94606.1"/>
    </source>
</evidence>
<keyword evidence="3" id="KW-0341">Growth regulation</keyword>
<dbReference type="EMBL" id="VCAZ01000051">
    <property type="protein sequence ID" value="TSM94606.1"/>
    <property type="molecule type" value="Genomic_DNA"/>
</dbReference>
<organism evidence="20 21">
    <name type="scientific">Bagarius yarrelli</name>
    <name type="common">Goonch</name>
    <name type="synonym">Bagrus yarrelli</name>
    <dbReference type="NCBI Taxonomy" id="175774"/>
    <lineage>
        <taxon>Eukaryota</taxon>
        <taxon>Metazoa</taxon>
        <taxon>Chordata</taxon>
        <taxon>Craniata</taxon>
        <taxon>Vertebrata</taxon>
        <taxon>Euteleostomi</taxon>
        <taxon>Actinopterygii</taxon>
        <taxon>Neopterygii</taxon>
        <taxon>Teleostei</taxon>
        <taxon>Ostariophysi</taxon>
        <taxon>Siluriformes</taxon>
        <taxon>Sisoridae</taxon>
        <taxon>Sisorinae</taxon>
        <taxon>Bagarius</taxon>
    </lineage>
</organism>
<dbReference type="Gene3D" id="3.30.160.60">
    <property type="entry name" value="Classic Zinc Finger"/>
    <property type="match status" value="3"/>
</dbReference>
<evidence type="ECO:0000256" key="12">
    <source>
        <dbReference type="ARBA" id="ARBA00023010"/>
    </source>
</evidence>
<dbReference type="InterPro" id="IPR052644">
    <property type="entry name" value="ZMAT3"/>
</dbReference>
<feature type="compositionally biased region" description="Polar residues" evidence="17">
    <location>
        <begin position="289"/>
        <end position="304"/>
    </location>
</feature>
<dbReference type="PANTHER" id="PTHR46786:SF1">
    <property type="entry name" value="ZINC FINGER MATRIN-TYPE PROTEIN 3"/>
    <property type="match status" value="1"/>
</dbReference>
<feature type="domain" description="C2H2-type" evidence="18">
    <location>
        <begin position="324"/>
        <end position="348"/>
    </location>
</feature>
<keyword evidence="13" id="KW-0539">Nucleus</keyword>
<evidence type="ECO:0000256" key="15">
    <source>
        <dbReference type="ARBA" id="ARBA00066226"/>
    </source>
</evidence>
<keyword evidence="5" id="KW-0479">Metal-binding</keyword>
<keyword evidence="7" id="KW-0227">DNA damage</keyword>
<evidence type="ECO:0000256" key="13">
    <source>
        <dbReference type="ARBA" id="ARBA00023242"/>
    </source>
</evidence>
<dbReference type="Proteomes" id="UP000319801">
    <property type="component" value="Unassembled WGS sequence"/>
</dbReference>
<feature type="domain" description="U1-type" evidence="19">
    <location>
        <begin position="236"/>
        <end position="270"/>
    </location>
</feature>
<feature type="domain" description="U1-type" evidence="19">
    <location>
        <begin position="418"/>
        <end position="452"/>
    </location>
</feature>
<evidence type="ECO:0000256" key="17">
    <source>
        <dbReference type="SAM" id="MobiDB-lite"/>
    </source>
</evidence>
<feature type="region of interest" description="Disordered" evidence="17">
    <location>
        <begin position="276"/>
        <end position="307"/>
    </location>
</feature>
<comment type="caution">
    <text evidence="20">The sequence shown here is derived from an EMBL/GenBank/DDBJ whole genome shotgun (WGS) entry which is preliminary data.</text>
</comment>
<dbReference type="FunFam" id="3.30.160.60:FF:000285">
    <property type="entry name" value="Zinc finger matrin-type protein 3"/>
    <property type="match status" value="2"/>
</dbReference>
<feature type="domain" description="C2H2-type" evidence="18">
    <location>
        <begin position="421"/>
        <end position="445"/>
    </location>
</feature>
<dbReference type="Pfam" id="PF12171">
    <property type="entry name" value="zf-C2H2_jaz"/>
    <property type="match status" value="1"/>
</dbReference>
<accession>A0A556U5J8</accession>
<evidence type="ECO:0000256" key="14">
    <source>
        <dbReference type="ARBA" id="ARBA00054392"/>
    </source>
</evidence>
<keyword evidence="6" id="KW-0677">Repeat</keyword>
<feature type="domain" description="C2H2-type" evidence="18">
    <location>
        <begin position="239"/>
        <end position="263"/>
    </location>
</feature>
<keyword evidence="10" id="KW-0694">RNA-binding</keyword>
<feature type="domain" description="U1-type" evidence="19">
    <location>
        <begin position="321"/>
        <end position="355"/>
    </location>
</feature>
<keyword evidence="8" id="KW-0863">Zinc-finger</keyword>
<name>A0A556U5J8_BAGYA</name>
<evidence type="ECO:0000256" key="1">
    <source>
        <dbReference type="ARBA" id="ARBA00004604"/>
    </source>
</evidence>
<proteinExistence type="predicted"/>
<evidence type="ECO:0000256" key="8">
    <source>
        <dbReference type="ARBA" id="ARBA00022771"/>
    </source>
</evidence>
<dbReference type="InterPro" id="IPR036236">
    <property type="entry name" value="Znf_C2H2_sf"/>
</dbReference>
<dbReference type="InterPro" id="IPR013087">
    <property type="entry name" value="Znf_C2H2_type"/>
</dbReference>
<comment type="function">
    <text evidence="14">Acts as a bona fide target gene of p53/TP53. May play a role in the TP53-dependent growth regulatory pathway. May contribute to TP53-mediated apoptosis by regulation of TP53 expression and translocation to the nucleus and nucleolus.</text>
</comment>
<gene>
    <name evidence="20" type="ORF">Baya_8401</name>
</gene>
<evidence type="ECO:0000256" key="2">
    <source>
        <dbReference type="ARBA" id="ARBA00022448"/>
    </source>
</evidence>
<evidence type="ECO:0000256" key="7">
    <source>
        <dbReference type="ARBA" id="ARBA00022763"/>
    </source>
</evidence>
<comment type="subunit">
    <text evidence="15">Interacts with dsRNA.</text>
</comment>
<keyword evidence="2" id="KW-0813">Transport</keyword>
<evidence type="ECO:0000256" key="16">
    <source>
        <dbReference type="ARBA" id="ARBA00067763"/>
    </source>
</evidence>
<protein>
    <recommendedName>
        <fullName evidence="16">Zinc finger matrin-type protein 3</fullName>
    </recommendedName>
</protein>
<evidence type="ECO:0000313" key="21">
    <source>
        <dbReference type="Proteomes" id="UP000319801"/>
    </source>
</evidence>
<dbReference type="SMART" id="SM00451">
    <property type="entry name" value="ZnF_U1"/>
    <property type="match status" value="3"/>
</dbReference>
<dbReference type="SUPFAM" id="SSF57667">
    <property type="entry name" value="beta-beta-alpha zinc fingers"/>
    <property type="match status" value="3"/>
</dbReference>
<dbReference type="GO" id="GO:0008270">
    <property type="term" value="F:zinc ion binding"/>
    <property type="evidence" value="ECO:0007669"/>
    <property type="project" value="UniProtKB-KW"/>
</dbReference>
<evidence type="ECO:0000259" key="18">
    <source>
        <dbReference type="SMART" id="SM00355"/>
    </source>
</evidence>
<dbReference type="FunFam" id="3.30.160.60:FF:000612">
    <property type="entry name" value="Zinc finger matrin-type protein 3"/>
    <property type="match status" value="1"/>
</dbReference>
<sequence length="464" mass="52210">MEIGWRFLHADKREKRCRWMETLTAAVRSRRRAVVIGSARMFGFFSGNFSELGTLLGKDNTTQTVIKHIKLYYRTSSTIPRASRPVWLEEVRQRALKDATKMAMNGRKEDALYESADYCDIYNRHHVPYGNSSGYFTRIQAPECVLKPPLNLMGQQQPQPFQHISSAQTLGPAPVPMPPDPLAFPLCSSISAKPPPHIQLFPNPAIIAPLGSSPIPPENEFQATSSDQDTALEELCRPLYCKLCNVTLNSPQQAQAHYQGKNHSKKLRNFYAASQQPPPIRLPEEGEPVSQQSISTPPTETGTTVDKPASFICPSRVILATENDYCKLCDASFSSPAVAHAHYQGKNHAKRVRLAEAQLNASSLDEADPAQRRSRKEGNEFKLRNRRTIINTAMPGPYYNPRPRQRIPRDLAMCVTPSGQFYCSMCNTGASDEADFRMHLESKQHKSKVSEQRYRNEMENLGYT</sequence>
<keyword evidence="12" id="KW-0811">Translocation</keyword>
<comment type="subcellular location">
    <subcellularLocation>
        <location evidence="1">Nucleus</location>
        <location evidence="1">Nucleolus</location>
    </subcellularLocation>
</comment>
<dbReference type="InterPro" id="IPR022755">
    <property type="entry name" value="Znf_C2H2_jaz"/>
</dbReference>
<evidence type="ECO:0000259" key="19">
    <source>
        <dbReference type="SMART" id="SM00451"/>
    </source>
</evidence>
<dbReference type="Pfam" id="PF12874">
    <property type="entry name" value="zf-met"/>
    <property type="match status" value="2"/>
</dbReference>
<reference evidence="20 21" key="1">
    <citation type="journal article" date="2019" name="Genome Biol. Evol.">
        <title>Whole-Genome Sequencing of the Giant Devil Catfish, Bagarius yarrelli.</title>
        <authorList>
            <person name="Jiang W."/>
            <person name="Lv Y."/>
            <person name="Cheng L."/>
            <person name="Yang K."/>
            <person name="Chao B."/>
            <person name="Wang X."/>
            <person name="Li Y."/>
            <person name="Pan X."/>
            <person name="You X."/>
            <person name="Zhang Y."/>
            <person name="Yang J."/>
            <person name="Li J."/>
            <person name="Zhang X."/>
            <person name="Liu S."/>
            <person name="Sun C."/>
            <person name="Yang J."/>
            <person name="Shi Q."/>
        </authorList>
    </citation>
    <scope>NUCLEOTIDE SEQUENCE [LARGE SCALE GENOMIC DNA]</scope>
    <source>
        <strain evidence="20">JWS20170419001</strain>
        <tissue evidence="20">Muscle</tissue>
    </source>
</reference>